<dbReference type="EMBL" id="CP001737">
    <property type="protein sequence ID" value="ACV81072.1"/>
    <property type="molecule type" value="Genomic_DNA"/>
</dbReference>
<proteinExistence type="predicted"/>
<dbReference type="AlphaFoldDB" id="C8X8X4"/>
<dbReference type="PANTHER" id="PTHR43586">
    <property type="entry name" value="CYSTEINE DESULFURASE"/>
    <property type="match status" value="1"/>
</dbReference>
<dbReference type="PANTHER" id="PTHR43586:SF21">
    <property type="entry name" value="PYRIDOXAL PHOSPHATE (PLP)-DEPENDENT ASPARTATE AMINOTRANSFERASE SUPERFAMILY"/>
    <property type="match status" value="1"/>
</dbReference>
<organism evidence="2 3">
    <name type="scientific">Nakamurella multipartita (strain ATCC 700099 / DSM 44233 / CIP 104796 / JCM 9543 / NBRC 105858 / Y-104)</name>
    <name type="common">Microsphaera multipartita</name>
    <dbReference type="NCBI Taxonomy" id="479431"/>
    <lineage>
        <taxon>Bacteria</taxon>
        <taxon>Bacillati</taxon>
        <taxon>Actinomycetota</taxon>
        <taxon>Actinomycetes</taxon>
        <taxon>Nakamurellales</taxon>
        <taxon>Nakamurellaceae</taxon>
        <taxon>Nakamurella</taxon>
    </lineage>
</organism>
<dbReference type="STRING" id="479431.Namu_4796"/>
<dbReference type="Gene3D" id="3.90.1150.10">
    <property type="entry name" value="Aspartate Aminotransferase, domain 1"/>
    <property type="match status" value="1"/>
</dbReference>
<dbReference type="HOGENOM" id="CLU_003433_2_1_11"/>
<dbReference type="eggNOG" id="COG0520">
    <property type="taxonomic scope" value="Bacteria"/>
</dbReference>
<gene>
    <name evidence="2" type="ordered locus">Namu_4796</name>
</gene>
<keyword evidence="2" id="KW-0808">Transferase</keyword>
<dbReference type="InterPro" id="IPR015424">
    <property type="entry name" value="PyrdxlP-dep_Trfase"/>
</dbReference>
<dbReference type="Pfam" id="PF00266">
    <property type="entry name" value="Aminotran_5"/>
    <property type="match status" value="1"/>
</dbReference>
<dbReference type="RefSeq" id="WP_015749883.1">
    <property type="nucleotide sequence ID" value="NC_013235.1"/>
</dbReference>
<sequence>MTGPVTRPAARPTVAQAATLWDAAPGYLNTSSYGLPPRPAWDALQAALGDWRTGRTSWEGWARSVEQSRSRFADLLGVPAATVATGASTSQLLAPVAAGIPDGSVVLVPDIEFTSNVFPWAVHADRGVRVITAPTDRFLDAITGDVDVVAYSAVQSATGEVADVTAIGRAARAVGALTVVDATQAVGWLPVDVDAADLLVSHAYKWLCSPRGTAFAVHHPTLAERHPELTLKPLAANWFAAQDIHGSYYGRPMKLAADARRFDISPAWHCWVGTDPALRVLAEVGVPAIHAHNLGLATTFLAALDQPPSDSAIVSVAAGDAAVDRLHAAGVRFGLRAGRVRVAFHLYSTEDDVELAVRALRG</sequence>
<reference evidence="3" key="1">
    <citation type="submission" date="2009-09" db="EMBL/GenBank/DDBJ databases">
        <title>The complete genome of Nakamurella multipartita DSM 44233.</title>
        <authorList>
            <consortium name="US DOE Joint Genome Institute (JGI-PGF)"/>
            <person name="Lucas S."/>
            <person name="Copeland A."/>
            <person name="Lapidus A."/>
            <person name="Glavina del Rio T."/>
            <person name="Dalin E."/>
            <person name="Tice H."/>
            <person name="Bruce D."/>
            <person name="Goodwin L."/>
            <person name="Pitluck S."/>
            <person name="Kyrpides N."/>
            <person name="Mavromatis K."/>
            <person name="Ivanova N."/>
            <person name="Ovchinnikova G."/>
            <person name="Sims D."/>
            <person name="Meincke L."/>
            <person name="Brettin T."/>
            <person name="Detter J.C."/>
            <person name="Han C."/>
            <person name="Larimer F."/>
            <person name="Land M."/>
            <person name="Hauser L."/>
            <person name="Markowitz V."/>
            <person name="Cheng J.-F."/>
            <person name="Hugenholtz P."/>
            <person name="Woyke T."/>
            <person name="Wu D."/>
            <person name="Klenk H.-P."/>
            <person name="Eisen J.A."/>
        </authorList>
    </citation>
    <scope>NUCLEOTIDE SEQUENCE [LARGE SCALE GENOMIC DNA]</scope>
    <source>
        <strain evidence="3">ATCC 700099 / DSM 44233 / CIP 104796 / JCM 9543 / NBRC 105858 / Y-104</strain>
    </source>
</reference>
<dbReference type="InterPro" id="IPR000192">
    <property type="entry name" value="Aminotrans_V_dom"/>
</dbReference>
<reference evidence="2 3" key="2">
    <citation type="journal article" date="2010" name="Stand. Genomic Sci.">
        <title>Complete genome sequence of Nakamurella multipartita type strain (Y-104).</title>
        <authorList>
            <person name="Tice H."/>
            <person name="Mayilraj S."/>
            <person name="Sims D."/>
            <person name="Lapidus A."/>
            <person name="Nolan M."/>
            <person name="Lucas S."/>
            <person name="Glavina Del Rio T."/>
            <person name="Copeland A."/>
            <person name="Cheng J.F."/>
            <person name="Meincke L."/>
            <person name="Bruce D."/>
            <person name="Goodwin L."/>
            <person name="Pitluck S."/>
            <person name="Ivanova N."/>
            <person name="Mavromatis K."/>
            <person name="Ovchinnikova G."/>
            <person name="Pati A."/>
            <person name="Chen A."/>
            <person name="Palaniappan K."/>
            <person name="Land M."/>
            <person name="Hauser L."/>
            <person name="Chang Y.J."/>
            <person name="Jeffries C.D."/>
            <person name="Detter J.C."/>
            <person name="Brettin T."/>
            <person name="Rohde M."/>
            <person name="Goker M."/>
            <person name="Bristow J."/>
            <person name="Eisen J.A."/>
            <person name="Markowitz V."/>
            <person name="Hugenholtz P."/>
            <person name="Kyrpides N.C."/>
            <person name="Klenk H.P."/>
            <person name="Chen F."/>
        </authorList>
    </citation>
    <scope>NUCLEOTIDE SEQUENCE [LARGE SCALE GENOMIC DNA]</scope>
    <source>
        <strain evidence="3">ATCC 700099 / DSM 44233 / CIP 104796 / JCM 9543 / NBRC 105858 / Y-104</strain>
    </source>
</reference>
<dbReference type="GO" id="GO:0008483">
    <property type="term" value="F:transaminase activity"/>
    <property type="evidence" value="ECO:0007669"/>
    <property type="project" value="UniProtKB-KW"/>
</dbReference>
<dbReference type="KEGG" id="nml:Namu_4796"/>
<dbReference type="OrthoDB" id="250246at2"/>
<accession>C8X8X4</accession>
<keyword evidence="3" id="KW-1185">Reference proteome</keyword>
<evidence type="ECO:0000313" key="2">
    <source>
        <dbReference type="EMBL" id="ACV81072.1"/>
    </source>
</evidence>
<dbReference type="InterPro" id="IPR015421">
    <property type="entry name" value="PyrdxlP-dep_Trfase_major"/>
</dbReference>
<dbReference type="SUPFAM" id="SSF53383">
    <property type="entry name" value="PLP-dependent transferases"/>
    <property type="match status" value="1"/>
</dbReference>
<evidence type="ECO:0000313" key="3">
    <source>
        <dbReference type="Proteomes" id="UP000002218"/>
    </source>
</evidence>
<name>C8X8X4_NAKMY</name>
<protein>
    <submittedName>
        <fullName evidence="2">Aminotransferase class V</fullName>
    </submittedName>
</protein>
<dbReference type="Proteomes" id="UP000002218">
    <property type="component" value="Chromosome"/>
</dbReference>
<keyword evidence="2" id="KW-0032">Aminotransferase</keyword>
<dbReference type="Gene3D" id="3.40.640.10">
    <property type="entry name" value="Type I PLP-dependent aspartate aminotransferase-like (Major domain)"/>
    <property type="match status" value="1"/>
</dbReference>
<dbReference type="InParanoid" id="C8X8X4"/>
<evidence type="ECO:0000259" key="1">
    <source>
        <dbReference type="Pfam" id="PF00266"/>
    </source>
</evidence>
<feature type="domain" description="Aminotransferase class V" evidence="1">
    <location>
        <begin position="63"/>
        <end position="309"/>
    </location>
</feature>
<dbReference type="InterPro" id="IPR015422">
    <property type="entry name" value="PyrdxlP-dep_Trfase_small"/>
</dbReference>